<evidence type="ECO:0000313" key="3">
    <source>
        <dbReference type="Proteomes" id="UP001430796"/>
    </source>
</evidence>
<proteinExistence type="predicted"/>
<dbReference type="EMBL" id="JAKJPO010000001">
    <property type="protein sequence ID" value="MCF7220199.1"/>
    <property type="molecule type" value="Genomic_DNA"/>
</dbReference>
<organism evidence="2 3">
    <name type="scientific">Marilutibacter chinensis</name>
    <dbReference type="NCBI Taxonomy" id="2912247"/>
    <lineage>
        <taxon>Bacteria</taxon>
        <taxon>Pseudomonadati</taxon>
        <taxon>Pseudomonadota</taxon>
        <taxon>Gammaproteobacteria</taxon>
        <taxon>Lysobacterales</taxon>
        <taxon>Lysobacteraceae</taxon>
        <taxon>Marilutibacter</taxon>
    </lineage>
</organism>
<sequence>MSRAGGNAQTATSGAEGSAGRPGCLGTLGLLFALHAWMSVNVAIGFGPLIALLYAFMPPYAAFSLAVAVTEYWRLGLPAMALWLAMLAGTWRCRHHPALTSPIGRGLLLPILLVWAPLLSCELVRVAAMRHALLRAQVDCHQARPIWESIREADERYRQPHAWMIKDGRRHIWSYGRMGFVPDGRPPSWGGRCGQ</sequence>
<gene>
    <name evidence="2" type="ORF">L3V18_00135</name>
</gene>
<name>A0ABS9HMD9_9GAMM</name>
<evidence type="ECO:0000313" key="2">
    <source>
        <dbReference type="EMBL" id="MCF7220199.1"/>
    </source>
</evidence>
<dbReference type="Proteomes" id="UP001430796">
    <property type="component" value="Unassembled WGS sequence"/>
</dbReference>
<feature type="transmembrane region" description="Helical" evidence="1">
    <location>
        <begin position="107"/>
        <end position="128"/>
    </location>
</feature>
<feature type="transmembrane region" description="Helical" evidence="1">
    <location>
        <begin position="63"/>
        <end position="87"/>
    </location>
</feature>
<keyword evidence="1" id="KW-0472">Membrane</keyword>
<comment type="caution">
    <text evidence="2">The sequence shown here is derived from an EMBL/GenBank/DDBJ whole genome shotgun (WGS) entry which is preliminary data.</text>
</comment>
<reference evidence="2 3" key="3">
    <citation type="submission" date="2022-01" db="EMBL/GenBank/DDBJ databases">
        <authorList>
            <person name="Zhou L.Y."/>
        </authorList>
    </citation>
    <scope>NUCLEOTIDE SEQUENCE [LARGE SCALE GENOMIC DNA]</scope>
    <source>
        <strain evidence="2 3">TLK-CK17</strain>
    </source>
</reference>
<reference evidence="3" key="1">
    <citation type="submission" date="2022-01" db="EMBL/GenBank/DDBJ databases">
        <title>Lysobacter chinensis sp. nov., a bacterium isolated from cow dung compost.</title>
        <authorList>
            <person name="Zhou L.Y."/>
        </authorList>
    </citation>
    <scope>NUCLEOTIDE SEQUENCE [LARGE SCALE GENOMIC DNA]</scope>
    <source>
        <strain evidence="3">TLK-CK17</strain>
    </source>
</reference>
<protein>
    <submittedName>
        <fullName evidence="2">Uncharacterized protein</fullName>
    </submittedName>
</protein>
<keyword evidence="1" id="KW-1133">Transmembrane helix</keyword>
<reference evidence="2 3" key="2">
    <citation type="submission" date="2022-01" db="EMBL/GenBank/DDBJ databases">
        <title>Lysobacter chinensis sp. nov., a bacterium isolated from cow dung compost.</title>
        <authorList>
            <person name="Liu Y."/>
        </authorList>
    </citation>
    <scope>NUCLEOTIDE SEQUENCE [LARGE SCALE GENOMIC DNA]</scope>
    <source>
        <strain evidence="2 3">TLK-CK17</strain>
    </source>
</reference>
<dbReference type="RefSeq" id="WP_237052601.1">
    <property type="nucleotide sequence ID" value="NZ_JAKJPO010000001.1"/>
</dbReference>
<keyword evidence="3" id="KW-1185">Reference proteome</keyword>
<evidence type="ECO:0000256" key="1">
    <source>
        <dbReference type="SAM" id="Phobius"/>
    </source>
</evidence>
<accession>A0ABS9HMD9</accession>
<keyword evidence="1" id="KW-0812">Transmembrane</keyword>
<feature type="transmembrane region" description="Helical" evidence="1">
    <location>
        <begin position="36"/>
        <end position="56"/>
    </location>
</feature>